<sequence length="100" mass="10408">MEGRLGYQPVLFPAQSGTRPLLTLIGRQPPATTRALERRPATRRGGACCKVSLNAGEAGRLKKQLQRDTVAGAAAEARTLGAHLGNAPLGAAPQNLAVRA</sequence>
<name>A0AAV7VHU9_PLEWA</name>
<protein>
    <submittedName>
        <fullName evidence="1">Uncharacterized protein</fullName>
    </submittedName>
</protein>
<evidence type="ECO:0000313" key="1">
    <source>
        <dbReference type="EMBL" id="KAJ1200322.1"/>
    </source>
</evidence>
<accession>A0AAV7VHU9</accession>
<proteinExistence type="predicted"/>
<dbReference type="AlphaFoldDB" id="A0AAV7VHU9"/>
<evidence type="ECO:0000313" key="2">
    <source>
        <dbReference type="Proteomes" id="UP001066276"/>
    </source>
</evidence>
<dbReference type="Proteomes" id="UP001066276">
    <property type="component" value="Chromosome 2_1"/>
</dbReference>
<dbReference type="EMBL" id="JANPWB010000003">
    <property type="protein sequence ID" value="KAJ1200322.1"/>
    <property type="molecule type" value="Genomic_DNA"/>
</dbReference>
<keyword evidence="2" id="KW-1185">Reference proteome</keyword>
<gene>
    <name evidence="1" type="ORF">NDU88_004146</name>
</gene>
<comment type="caution">
    <text evidence="1">The sequence shown here is derived from an EMBL/GenBank/DDBJ whole genome shotgun (WGS) entry which is preliminary data.</text>
</comment>
<organism evidence="1 2">
    <name type="scientific">Pleurodeles waltl</name>
    <name type="common">Iberian ribbed newt</name>
    <dbReference type="NCBI Taxonomy" id="8319"/>
    <lineage>
        <taxon>Eukaryota</taxon>
        <taxon>Metazoa</taxon>
        <taxon>Chordata</taxon>
        <taxon>Craniata</taxon>
        <taxon>Vertebrata</taxon>
        <taxon>Euteleostomi</taxon>
        <taxon>Amphibia</taxon>
        <taxon>Batrachia</taxon>
        <taxon>Caudata</taxon>
        <taxon>Salamandroidea</taxon>
        <taxon>Salamandridae</taxon>
        <taxon>Pleurodelinae</taxon>
        <taxon>Pleurodeles</taxon>
    </lineage>
</organism>
<reference evidence="1" key="1">
    <citation type="journal article" date="2022" name="bioRxiv">
        <title>Sequencing and chromosome-scale assembly of the giantPleurodeles waltlgenome.</title>
        <authorList>
            <person name="Brown T."/>
            <person name="Elewa A."/>
            <person name="Iarovenko S."/>
            <person name="Subramanian E."/>
            <person name="Araus A.J."/>
            <person name="Petzold A."/>
            <person name="Susuki M."/>
            <person name="Suzuki K.-i.T."/>
            <person name="Hayashi T."/>
            <person name="Toyoda A."/>
            <person name="Oliveira C."/>
            <person name="Osipova E."/>
            <person name="Leigh N.D."/>
            <person name="Simon A."/>
            <person name="Yun M.H."/>
        </authorList>
    </citation>
    <scope>NUCLEOTIDE SEQUENCE</scope>
    <source>
        <strain evidence="1">20211129_DDA</strain>
        <tissue evidence="1">Liver</tissue>
    </source>
</reference>